<dbReference type="EMBL" id="CALYLK010000001">
    <property type="protein sequence ID" value="CAH8194606.1"/>
    <property type="molecule type" value="Genomic_DNA"/>
</dbReference>
<keyword evidence="2" id="KW-1185">Reference proteome</keyword>
<organism evidence="1 2">
    <name type="scientific">Vibrio aestuarianus</name>
    <dbReference type="NCBI Taxonomy" id="28171"/>
    <lineage>
        <taxon>Bacteria</taxon>
        <taxon>Pseudomonadati</taxon>
        <taxon>Pseudomonadota</taxon>
        <taxon>Gammaproteobacteria</taxon>
        <taxon>Vibrionales</taxon>
        <taxon>Vibrionaceae</taxon>
        <taxon>Vibrio</taxon>
    </lineage>
</organism>
<protein>
    <submittedName>
        <fullName evidence="1">Uncharacterized protein</fullName>
    </submittedName>
</protein>
<accession>A0ABM9FJB7</accession>
<reference evidence="1" key="1">
    <citation type="submission" date="2022-06" db="EMBL/GenBank/DDBJ databases">
        <authorList>
            <person name="Goudenege D."/>
            <person name="Le Roux F."/>
        </authorList>
    </citation>
    <scope>NUCLEOTIDE SEQUENCE</scope>
    <source>
        <strain evidence="1">12-063</strain>
    </source>
</reference>
<dbReference type="Proteomes" id="UP001152658">
    <property type="component" value="Unassembled WGS sequence"/>
</dbReference>
<evidence type="ECO:0000313" key="2">
    <source>
        <dbReference type="Proteomes" id="UP001152658"/>
    </source>
</evidence>
<evidence type="ECO:0000313" key="1">
    <source>
        <dbReference type="EMBL" id="CAH8194606.1"/>
    </source>
</evidence>
<proteinExistence type="predicted"/>
<name>A0ABM9FJB7_9VIBR</name>
<comment type="caution">
    <text evidence="1">The sequence shown here is derived from an EMBL/GenBank/DDBJ whole genome shotgun (WGS) entry which is preliminary data.</text>
</comment>
<gene>
    <name evidence="1" type="ORF">VAE063_1000495</name>
</gene>
<sequence length="53" mass="6200">MECNDIKITDNNHIYIPKQLEVAVRKQVHPHEHMINNVIGVNELSQHFCSFKS</sequence>